<dbReference type="RefSeq" id="WP_171837819.1">
    <property type="nucleotide sequence ID" value="NZ_CP053710.1"/>
</dbReference>
<proteinExistence type="predicted"/>
<name>A0A6M8HYN7_9PROT</name>
<gene>
    <name evidence="1" type="ORF">HN018_24205</name>
</gene>
<accession>A0A6M8HYN7</accession>
<dbReference type="Proteomes" id="UP000500767">
    <property type="component" value="Plasmid unnamed2"/>
</dbReference>
<organism evidence="1 2">
    <name type="scientific">Lichenicola cladoniae</name>
    <dbReference type="NCBI Taxonomy" id="1484109"/>
    <lineage>
        <taxon>Bacteria</taxon>
        <taxon>Pseudomonadati</taxon>
        <taxon>Pseudomonadota</taxon>
        <taxon>Alphaproteobacteria</taxon>
        <taxon>Acetobacterales</taxon>
        <taxon>Acetobacteraceae</taxon>
        <taxon>Lichenicola</taxon>
    </lineage>
</organism>
<reference evidence="1 2" key="1">
    <citation type="journal article" date="2014" name="World J. Microbiol. Biotechnol.">
        <title>Biodiversity and physiological characteristics of Antarctic and Arctic lichens-associated bacteria.</title>
        <authorList>
            <person name="Lee Y.M."/>
            <person name="Kim E.H."/>
            <person name="Lee H.K."/>
            <person name="Hong S.G."/>
        </authorList>
    </citation>
    <scope>NUCLEOTIDE SEQUENCE [LARGE SCALE GENOMIC DNA]</scope>
    <source>
        <strain evidence="1 2">PAMC 26569</strain>
        <plasmid evidence="1">unnamed2</plasmid>
    </source>
</reference>
<protein>
    <submittedName>
        <fullName evidence="1">Uncharacterized protein</fullName>
    </submittedName>
</protein>
<keyword evidence="1" id="KW-0614">Plasmid</keyword>
<dbReference type="AlphaFoldDB" id="A0A6M8HYN7"/>
<sequence length="149" mass="16719">MTPTQRLQSLLHEEQAHCAALEAGIRELLAHIGSTKFVGVEQDGGRRDWIATTDVDRRLQTILGEGLQARDLEARYRWAILPAADSVDRLRAIDLDRVIGPLPELNLPGFVAWLIASRPDLGDRVREIEEELNRNRYAGARTVGQKEMA</sequence>
<evidence type="ECO:0000313" key="2">
    <source>
        <dbReference type="Proteomes" id="UP000500767"/>
    </source>
</evidence>
<dbReference type="KEGG" id="lck:HN018_24205"/>
<dbReference type="EMBL" id="CP053710">
    <property type="protein sequence ID" value="QKE93317.1"/>
    <property type="molecule type" value="Genomic_DNA"/>
</dbReference>
<evidence type="ECO:0000313" key="1">
    <source>
        <dbReference type="EMBL" id="QKE93317.1"/>
    </source>
</evidence>
<geneLocation type="plasmid" evidence="1 2">
    <name>unnamed2</name>
</geneLocation>
<keyword evidence="2" id="KW-1185">Reference proteome</keyword>